<dbReference type="InterPro" id="IPR050386">
    <property type="entry name" value="Glycosyl_hydrolase_5"/>
</dbReference>
<dbReference type="EMBL" id="JAVHNQ010000006">
    <property type="protein sequence ID" value="KAK6344309.1"/>
    <property type="molecule type" value="Genomic_DNA"/>
</dbReference>
<organism evidence="7 8">
    <name type="scientific">Orbilia brochopaga</name>
    <dbReference type="NCBI Taxonomy" id="3140254"/>
    <lineage>
        <taxon>Eukaryota</taxon>
        <taxon>Fungi</taxon>
        <taxon>Dikarya</taxon>
        <taxon>Ascomycota</taxon>
        <taxon>Pezizomycotina</taxon>
        <taxon>Orbiliomycetes</taxon>
        <taxon>Orbiliales</taxon>
        <taxon>Orbiliaceae</taxon>
        <taxon>Orbilia</taxon>
    </lineage>
</organism>
<dbReference type="PANTHER" id="PTHR31297:SF43">
    <property type="entry name" value="GLUCAN 1,3-BETA-GLUCOSIDASE 3"/>
    <property type="match status" value="1"/>
</dbReference>
<gene>
    <name evidence="7" type="primary">EXG3</name>
    <name evidence="7" type="ORF">TWF696_007949</name>
</gene>
<comment type="similarity">
    <text evidence="1 5">Belongs to the glycosyl hydrolase 5 (cellulase A) family.</text>
</comment>
<dbReference type="GO" id="GO:0071555">
    <property type="term" value="P:cell wall organization"/>
    <property type="evidence" value="ECO:0007669"/>
    <property type="project" value="UniProtKB-KW"/>
</dbReference>
<feature type="domain" description="Glycoside hydrolase family 5" evidence="6">
    <location>
        <begin position="106"/>
        <end position="347"/>
    </location>
</feature>
<dbReference type="GO" id="GO:0009986">
    <property type="term" value="C:cell surface"/>
    <property type="evidence" value="ECO:0007669"/>
    <property type="project" value="TreeGrafter"/>
</dbReference>
<evidence type="ECO:0000313" key="7">
    <source>
        <dbReference type="EMBL" id="KAK6344309.1"/>
    </source>
</evidence>
<name>A0AAV9UQE0_9PEZI</name>
<dbReference type="AlphaFoldDB" id="A0AAV9UQE0"/>
<proteinExistence type="inferred from homology"/>
<keyword evidence="8" id="KW-1185">Reference proteome</keyword>
<dbReference type="FunFam" id="3.20.20.80:FF:000100">
    <property type="entry name" value="Glycoside hydrolase superfamily"/>
    <property type="match status" value="1"/>
</dbReference>
<evidence type="ECO:0000256" key="3">
    <source>
        <dbReference type="ARBA" id="ARBA00023295"/>
    </source>
</evidence>
<evidence type="ECO:0000313" key="8">
    <source>
        <dbReference type="Proteomes" id="UP001375240"/>
    </source>
</evidence>
<keyword evidence="3 5" id="KW-0326">Glycosidase</keyword>
<reference evidence="7 8" key="1">
    <citation type="submission" date="2019-10" db="EMBL/GenBank/DDBJ databases">
        <authorList>
            <person name="Palmer J.M."/>
        </authorList>
    </citation>
    <scope>NUCLEOTIDE SEQUENCE [LARGE SCALE GENOMIC DNA]</scope>
    <source>
        <strain evidence="7 8">TWF696</strain>
    </source>
</reference>
<dbReference type="Gene3D" id="3.20.20.80">
    <property type="entry name" value="Glycosidases"/>
    <property type="match status" value="1"/>
</dbReference>
<evidence type="ECO:0000256" key="2">
    <source>
        <dbReference type="ARBA" id="ARBA00022801"/>
    </source>
</evidence>
<keyword evidence="2 5" id="KW-0378">Hydrolase</keyword>
<dbReference type="GO" id="GO:0005737">
    <property type="term" value="C:cytoplasm"/>
    <property type="evidence" value="ECO:0007669"/>
    <property type="project" value="UniProtKB-ARBA"/>
</dbReference>
<dbReference type="InterPro" id="IPR001547">
    <property type="entry name" value="Glyco_hydro_5"/>
</dbReference>
<comment type="caution">
    <text evidence="7">The sequence shown here is derived from an EMBL/GenBank/DDBJ whole genome shotgun (WGS) entry which is preliminary data.</text>
</comment>
<sequence>MRNAFKGITDGIKQRANDRLHNSPGGRHSAHRPYQAYLAANGDLLAQAQERDVLAYRYHHGTNIGAIFVAERWLFGNLFPDGSSGDSELDAVKAQVSKYGVDKARANFERFWNTAMTSEDWEYLANTANVTTIRLPIGFFTLGPDFCRNTPFERYSAVYVDGWKFVKQYIAAAASYGIGTLIDLHALPGGANGDSHSGTSSHKAELWNSARNLNLALECAKFIARETSNMPAVVGLQLVNEAVWQAPGMYQFYDSVIDALHPINPRLVVYISDAWDVSTALRYSSTRNEQLLSSSCPVVVDTHKYYTFAEEDKKLNPWQIIDKVSLSELDAVSGQGAGLIVGEYSCVMDGRSWGNIQGDQRKNLATQFGQKQTACWQKSSGGSFFWTYKMAWMPGGEWGFKEQTTNGALPAGSLASATESAVQNASARAQNSREDLKRASFDHHVDYWNQTAPGQQFEHFRFQDGWDIGFSDAMIFFNYRLNHKSSVKRSGADRIGMLDVWVKRRELEYDASLEMRANGYPLDKTFFWEFGHGVRAGIRDFEQAVGFESR</sequence>
<dbReference type="PANTHER" id="PTHR31297">
    <property type="entry name" value="GLUCAN ENDO-1,6-BETA-GLUCOSIDASE B"/>
    <property type="match status" value="1"/>
</dbReference>
<dbReference type="GO" id="GO:0046557">
    <property type="term" value="F:glucan endo-1,6-beta-glucosidase activity"/>
    <property type="evidence" value="ECO:0007669"/>
    <property type="project" value="TreeGrafter"/>
</dbReference>
<keyword evidence="4" id="KW-0961">Cell wall biogenesis/degradation</keyword>
<accession>A0AAV9UQE0</accession>
<dbReference type="GO" id="GO:0009251">
    <property type="term" value="P:glucan catabolic process"/>
    <property type="evidence" value="ECO:0007669"/>
    <property type="project" value="TreeGrafter"/>
</dbReference>
<evidence type="ECO:0000256" key="1">
    <source>
        <dbReference type="ARBA" id="ARBA00005641"/>
    </source>
</evidence>
<evidence type="ECO:0000256" key="5">
    <source>
        <dbReference type="RuleBase" id="RU361153"/>
    </source>
</evidence>
<dbReference type="Proteomes" id="UP001375240">
    <property type="component" value="Unassembled WGS sequence"/>
</dbReference>
<evidence type="ECO:0000259" key="6">
    <source>
        <dbReference type="Pfam" id="PF00150"/>
    </source>
</evidence>
<dbReference type="SUPFAM" id="SSF51445">
    <property type="entry name" value="(Trans)glycosidases"/>
    <property type="match status" value="1"/>
</dbReference>
<dbReference type="GO" id="GO:0005576">
    <property type="term" value="C:extracellular region"/>
    <property type="evidence" value="ECO:0007669"/>
    <property type="project" value="TreeGrafter"/>
</dbReference>
<protein>
    <submittedName>
        <fullName evidence="7">Glucan 1,3-beta-glucosidase 3</fullName>
    </submittedName>
</protein>
<evidence type="ECO:0000256" key="4">
    <source>
        <dbReference type="ARBA" id="ARBA00023316"/>
    </source>
</evidence>
<dbReference type="InterPro" id="IPR017853">
    <property type="entry name" value="GH"/>
</dbReference>
<dbReference type="Pfam" id="PF00150">
    <property type="entry name" value="Cellulase"/>
    <property type="match status" value="1"/>
</dbReference>